<proteinExistence type="predicted"/>
<comment type="caution">
    <text evidence="1">The sequence shown here is derived from an EMBL/GenBank/DDBJ whole genome shotgun (WGS) entry which is preliminary data.</text>
</comment>
<accession>A0AAE1A0L0</accession>
<gene>
    <name evidence="1" type="ORF">RRG08_012989</name>
</gene>
<name>A0AAE1A0L0_9GAST</name>
<organism evidence="1 2">
    <name type="scientific">Elysia crispata</name>
    <name type="common">lettuce slug</name>
    <dbReference type="NCBI Taxonomy" id="231223"/>
    <lineage>
        <taxon>Eukaryota</taxon>
        <taxon>Metazoa</taxon>
        <taxon>Spiralia</taxon>
        <taxon>Lophotrochozoa</taxon>
        <taxon>Mollusca</taxon>
        <taxon>Gastropoda</taxon>
        <taxon>Heterobranchia</taxon>
        <taxon>Euthyneura</taxon>
        <taxon>Panpulmonata</taxon>
        <taxon>Sacoglossa</taxon>
        <taxon>Placobranchoidea</taxon>
        <taxon>Plakobranchidae</taxon>
        <taxon>Elysia</taxon>
    </lineage>
</organism>
<dbReference type="AlphaFoldDB" id="A0AAE1A0L0"/>
<dbReference type="EMBL" id="JAWDGP010002895">
    <property type="protein sequence ID" value="KAK3778717.1"/>
    <property type="molecule type" value="Genomic_DNA"/>
</dbReference>
<keyword evidence="2" id="KW-1185">Reference proteome</keyword>
<evidence type="ECO:0000313" key="1">
    <source>
        <dbReference type="EMBL" id="KAK3778717.1"/>
    </source>
</evidence>
<dbReference type="Proteomes" id="UP001283361">
    <property type="component" value="Unassembled WGS sequence"/>
</dbReference>
<evidence type="ECO:0000313" key="2">
    <source>
        <dbReference type="Proteomes" id="UP001283361"/>
    </source>
</evidence>
<reference evidence="1" key="1">
    <citation type="journal article" date="2023" name="G3 (Bethesda)">
        <title>A reference genome for the long-term kleptoplast-retaining sea slug Elysia crispata morphotype clarki.</title>
        <authorList>
            <person name="Eastman K.E."/>
            <person name="Pendleton A.L."/>
            <person name="Shaikh M.A."/>
            <person name="Suttiyut T."/>
            <person name="Ogas R."/>
            <person name="Tomko P."/>
            <person name="Gavelis G."/>
            <person name="Widhalm J.R."/>
            <person name="Wisecaver J.H."/>
        </authorList>
    </citation>
    <scope>NUCLEOTIDE SEQUENCE</scope>
    <source>
        <strain evidence="1">ECLA1</strain>
    </source>
</reference>
<protein>
    <submittedName>
        <fullName evidence="1">Uncharacterized protein</fullName>
    </submittedName>
</protein>
<sequence>MEQGQRGRLSWVTRVLQQKVKSAPSRCRQNMRIFARPHCIRKTEHKTKPSDTHITDWRQARRQLCYGVNIKPVAADTNTGHYVGGEL</sequence>